<keyword evidence="2" id="KW-1185">Reference proteome</keyword>
<dbReference type="Proteomes" id="UP000646738">
    <property type="component" value="Unassembled WGS sequence"/>
</dbReference>
<reference evidence="2" key="1">
    <citation type="submission" date="2023-07" db="EMBL/GenBank/DDBJ databases">
        <title>Whole genome shotgun sequence of Streptomyces achromogenes subsp. rubradiris NBRC 14000.</title>
        <authorList>
            <person name="Komaki H."/>
            <person name="Tamura T."/>
        </authorList>
    </citation>
    <scope>NUCLEOTIDE SEQUENCE [LARGE SCALE GENOMIC DNA]</scope>
    <source>
        <strain evidence="2">NBRC 14000</strain>
    </source>
</reference>
<proteinExistence type="predicted"/>
<dbReference type="EMBL" id="BNEA01000015">
    <property type="protein sequence ID" value="GHI56293.1"/>
    <property type="molecule type" value="Genomic_DNA"/>
</dbReference>
<evidence type="ECO:0000313" key="2">
    <source>
        <dbReference type="Proteomes" id="UP000646738"/>
    </source>
</evidence>
<name>A0ABQ3RK94_STRRR</name>
<evidence type="ECO:0000313" key="1">
    <source>
        <dbReference type="EMBL" id="GHI56293.1"/>
    </source>
</evidence>
<comment type="caution">
    <text evidence="1">The sequence shown here is derived from an EMBL/GenBank/DDBJ whole genome shotgun (WGS) entry which is preliminary data.</text>
</comment>
<sequence length="140" mass="14712">MSPATPAPTTTTHSPAVTNLTLTAGLRRWGVLGEGVLQGWQEAAHVRVALSATEVGGKLVEQCRAARRADDIKAVGGDLADLAGCLQVSVRAVAQGQPGSLEQGSALAWVAARDVVRPDLSISVPWARKRRLFFPLSAFC</sequence>
<gene>
    <name evidence="1" type="ORF">Srubr_61390</name>
</gene>
<protein>
    <submittedName>
        <fullName evidence="1">Uncharacterized protein</fullName>
    </submittedName>
</protein>
<organism evidence="1 2">
    <name type="scientific">Streptomyces rubradiris</name>
    <name type="common">Streptomyces achromogenes subsp. rubradiris</name>
    <dbReference type="NCBI Taxonomy" id="285531"/>
    <lineage>
        <taxon>Bacteria</taxon>
        <taxon>Bacillati</taxon>
        <taxon>Actinomycetota</taxon>
        <taxon>Actinomycetes</taxon>
        <taxon>Kitasatosporales</taxon>
        <taxon>Streptomycetaceae</taxon>
        <taxon>Streptomyces</taxon>
    </lineage>
</organism>
<accession>A0ABQ3RK94</accession>